<dbReference type="InterPro" id="IPR013976">
    <property type="entry name" value="HDOD"/>
</dbReference>
<name>A0A426QHV7_9GAMM</name>
<dbReference type="Proteomes" id="UP000287798">
    <property type="component" value="Unassembled WGS sequence"/>
</dbReference>
<dbReference type="RefSeq" id="WP_125180512.1">
    <property type="nucleotide sequence ID" value="NZ_QZMU01000001.1"/>
</dbReference>
<comment type="caution">
    <text evidence="2">The sequence shown here is derived from an EMBL/GenBank/DDBJ whole genome shotgun (WGS) entry which is preliminary data.</text>
</comment>
<sequence length="292" mass="32625">METPPSDLQHSRLQEILHLPPLPAVAYQLLKEVADEDVDITRLTELIERDPGLAARIVGIANSAYFARQREIHRVEDAITRVLGLNIVRGLAIGIALSKPFDVSACPEFELSRYWYRAFVSAHLSNALGPYLELETDLRECLFLAGLVHNLGQLVLVHAFPSRMADVFRQKQANPQQSLMTLESQVLAMTETQAGTVIGKRWKLPRCVTHTIQYRHEPNLAGRYELAVHAVAVCSRTAESLYDDPDNTRLQLGDFTGHPSTLTQGILDDIISKVRHNDAQYRALADSLGSQE</sequence>
<gene>
    <name evidence="2" type="ORF">D6C00_04590</name>
</gene>
<feature type="domain" description="HDOD" evidence="1">
    <location>
        <begin position="19"/>
        <end position="218"/>
    </location>
</feature>
<keyword evidence="3" id="KW-1185">Reference proteome</keyword>
<organism evidence="2 3">
    <name type="scientific">Thiohalobacter thiocyanaticus</name>
    <dbReference type="NCBI Taxonomy" id="585455"/>
    <lineage>
        <taxon>Bacteria</taxon>
        <taxon>Pseudomonadati</taxon>
        <taxon>Pseudomonadota</taxon>
        <taxon>Gammaproteobacteria</taxon>
        <taxon>Thiohalobacterales</taxon>
        <taxon>Thiohalobacteraceae</taxon>
        <taxon>Thiohalobacter</taxon>
    </lineage>
</organism>
<reference evidence="2 3" key="1">
    <citation type="journal article" date="2010" name="Int. J. Syst. Evol. Microbiol.">
        <title>Thiohalobacter thiocyanaticus gen. nov., sp. nov., a moderately halophilic, sulfur-oxidizing gammaproteobacterium from hypersaline lakes, that utilizes thiocyanate.</title>
        <authorList>
            <person name="Sorokin D.Y."/>
            <person name="Kovaleva O.L."/>
            <person name="Tourova T.P."/>
            <person name="Muyzer G."/>
        </authorList>
    </citation>
    <scope>NUCLEOTIDE SEQUENCE [LARGE SCALE GENOMIC DNA]</scope>
    <source>
        <strain evidence="2 3">Hrh1</strain>
    </source>
</reference>
<protein>
    <submittedName>
        <fullName evidence="2">HDOD domain-containing protein</fullName>
    </submittedName>
</protein>
<dbReference type="Pfam" id="PF08668">
    <property type="entry name" value="HDOD"/>
    <property type="match status" value="1"/>
</dbReference>
<dbReference type="InterPro" id="IPR052340">
    <property type="entry name" value="RNase_Y/CdgJ"/>
</dbReference>
<dbReference type="OrthoDB" id="9770715at2"/>
<accession>A0A426QHV7</accession>
<dbReference type="Gene3D" id="1.10.3210.10">
    <property type="entry name" value="Hypothetical protein af1432"/>
    <property type="match status" value="1"/>
</dbReference>
<dbReference type="PANTHER" id="PTHR33525:SF3">
    <property type="entry name" value="RIBONUCLEASE Y"/>
    <property type="match status" value="1"/>
</dbReference>
<evidence type="ECO:0000313" key="2">
    <source>
        <dbReference type="EMBL" id="RRQ21296.1"/>
    </source>
</evidence>
<dbReference type="EMBL" id="QZMU01000001">
    <property type="protein sequence ID" value="RRQ21296.1"/>
    <property type="molecule type" value="Genomic_DNA"/>
</dbReference>
<evidence type="ECO:0000313" key="3">
    <source>
        <dbReference type="Proteomes" id="UP000287798"/>
    </source>
</evidence>
<proteinExistence type="predicted"/>
<dbReference type="AlphaFoldDB" id="A0A426QHV7"/>
<dbReference type="PROSITE" id="PS51833">
    <property type="entry name" value="HDOD"/>
    <property type="match status" value="1"/>
</dbReference>
<dbReference type="PANTHER" id="PTHR33525">
    <property type="match status" value="1"/>
</dbReference>
<dbReference type="SUPFAM" id="SSF109604">
    <property type="entry name" value="HD-domain/PDEase-like"/>
    <property type="match status" value="1"/>
</dbReference>
<evidence type="ECO:0000259" key="1">
    <source>
        <dbReference type="PROSITE" id="PS51833"/>
    </source>
</evidence>